<dbReference type="SMART" id="SM00849">
    <property type="entry name" value="Lactamase_B"/>
    <property type="match status" value="1"/>
</dbReference>
<keyword evidence="4" id="KW-1185">Reference proteome</keyword>
<dbReference type="InterPro" id="IPR036866">
    <property type="entry name" value="RibonucZ/Hydroxyglut_hydro"/>
</dbReference>
<dbReference type="EMBL" id="JAFCJH010000091">
    <property type="protein sequence ID" value="MBR0801613.1"/>
    <property type="molecule type" value="Genomic_DNA"/>
</dbReference>
<proteinExistence type="predicted"/>
<dbReference type="InterPro" id="IPR044094">
    <property type="entry name" value="AtsA-like_MBL-fold"/>
</dbReference>
<sequence length="318" mass="34709">MAFTRRRFLIKSGLAIGVFGSGVKPILAQQPPNEAGPDRIVLLGTRGGPFIGGYSPSPSANLLVYKGVPYVIDTGYGVTFKLVDAGLRLPLLRYIFITHHHSDHNLELGPLLYNAWANGLRTPVDVYAPTGLYSMLSAYWESNRFDIETRIADEGRPDPRKLVAAHELSEGLVLSRDDVRVSALKVIHPPVTESYAFKFQLGDKTVVFSGDTAFFPPLADFAMGADYLVHEALYVPGLDAVLSHVGNADRLKASILSHHTRVEDVGRIAAMANVKTLVLNHFVPAGDKNVAPEVWRDAVRTTFAGNIVVGKDMLQLPL</sequence>
<dbReference type="CDD" id="cd07719">
    <property type="entry name" value="arylsulfatase_AtsA-like_MBL-fold"/>
    <property type="match status" value="1"/>
</dbReference>
<dbReference type="SUPFAM" id="SSF56281">
    <property type="entry name" value="Metallo-hydrolase/oxidoreductase"/>
    <property type="match status" value="1"/>
</dbReference>
<evidence type="ECO:0000313" key="4">
    <source>
        <dbReference type="Proteomes" id="UP001315278"/>
    </source>
</evidence>
<protein>
    <submittedName>
        <fullName evidence="3">MBL fold metallo-hydrolase</fullName>
    </submittedName>
</protein>
<dbReference type="Gene3D" id="3.60.15.10">
    <property type="entry name" value="Ribonuclease Z/Hydroxyacylglutathione hydrolase-like"/>
    <property type="match status" value="1"/>
</dbReference>
<gene>
    <name evidence="3" type="ORF">JQ615_40410</name>
</gene>
<dbReference type="PANTHER" id="PTHR46018:SF2">
    <property type="entry name" value="ZINC PHOSPHODIESTERASE ELAC PROTEIN 1"/>
    <property type="match status" value="1"/>
</dbReference>
<dbReference type="Proteomes" id="UP001315278">
    <property type="component" value="Unassembled WGS sequence"/>
</dbReference>
<name>A0ABS5FXU3_9BRAD</name>
<dbReference type="Pfam" id="PF00753">
    <property type="entry name" value="Lactamase_B"/>
    <property type="match status" value="1"/>
</dbReference>
<dbReference type="RefSeq" id="WP_212495570.1">
    <property type="nucleotide sequence ID" value="NZ_JAFCJH010000091.1"/>
</dbReference>
<reference evidence="4" key="1">
    <citation type="journal article" date="2021" name="ISME J.">
        <title>Evolutionary origin and ecological implication of a unique nif island in free-living Bradyrhizobium lineages.</title>
        <authorList>
            <person name="Tao J."/>
        </authorList>
    </citation>
    <scope>NUCLEOTIDE SEQUENCE [LARGE SCALE GENOMIC DNA]</scope>
    <source>
        <strain evidence="4">SZCCT0434</strain>
    </source>
</reference>
<accession>A0ABS5FXU3</accession>
<feature type="domain" description="Metallo-beta-lactamase" evidence="2">
    <location>
        <begin position="57"/>
        <end position="244"/>
    </location>
</feature>
<evidence type="ECO:0000313" key="3">
    <source>
        <dbReference type="EMBL" id="MBR0801613.1"/>
    </source>
</evidence>
<keyword evidence="1" id="KW-0378">Hydrolase</keyword>
<dbReference type="PANTHER" id="PTHR46018">
    <property type="entry name" value="ZINC PHOSPHODIESTERASE ELAC PROTEIN 1"/>
    <property type="match status" value="1"/>
</dbReference>
<comment type="caution">
    <text evidence="3">The sequence shown here is derived from an EMBL/GenBank/DDBJ whole genome shotgun (WGS) entry which is preliminary data.</text>
</comment>
<evidence type="ECO:0000259" key="2">
    <source>
        <dbReference type="SMART" id="SM00849"/>
    </source>
</evidence>
<dbReference type="InterPro" id="IPR001279">
    <property type="entry name" value="Metallo-B-lactamas"/>
</dbReference>
<evidence type="ECO:0000256" key="1">
    <source>
        <dbReference type="ARBA" id="ARBA00022801"/>
    </source>
</evidence>
<organism evidence="3 4">
    <name type="scientific">Bradyrhizobium jicamae</name>
    <dbReference type="NCBI Taxonomy" id="280332"/>
    <lineage>
        <taxon>Bacteria</taxon>
        <taxon>Pseudomonadati</taxon>
        <taxon>Pseudomonadota</taxon>
        <taxon>Alphaproteobacteria</taxon>
        <taxon>Hyphomicrobiales</taxon>
        <taxon>Nitrobacteraceae</taxon>
        <taxon>Bradyrhizobium</taxon>
    </lineage>
</organism>